<organism evidence="1 2">
    <name type="scientific">Wolfiporia cocos (strain MD-104)</name>
    <name type="common">Brown rot fungus</name>
    <dbReference type="NCBI Taxonomy" id="742152"/>
    <lineage>
        <taxon>Eukaryota</taxon>
        <taxon>Fungi</taxon>
        <taxon>Dikarya</taxon>
        <taxon>Basidiomycota</taxon>
        <taxon>Agaricomycotina</taxon>
        <taxon>Agaricomycetes</taxon>
        <taxon>Polyporales</taxon>
        <taxon>Phaeolaceae</taxon>
        <taxon>Wolfiporia</taxon>
    </lineage>
</organism>
<accession>A0A2H3J6S9</accession>
<gene>
    <name evidence="1" type="ORF">WOLCODRAFT_135968</name>
</gene>
<dbReference type="EMBL" id="KB467942">
    <property type="protein sequence ID" value="PCH37972.1"/>
    <property type="molecule type" value="Genomic_DNA"/>
</dbReference>
<dbReference type="AlphaFoldDB" id="A0A2H3J6S9"/>
<evidence type="ECO:0000313" key="1">
    <source>
        <dbReference type="EMBL" id="PCH37972.1"/>
    </source>
</evidence>
<protein>
    <submittedName>
        <fullName evidence="1">Uncharacterized protein</fullName>
    </submittedName>
</protein>
<dbReference type="Proteomes" id="UP000218811">
    <property type="component" value="Unassembled WGS sequence"/>
</dbReference>
<evidence type="ECO:0000313" key="2">
    <source>
        <dbReference type="Proteomes" id="UP000218811"/>
    </source>
</evidence>
<name>A0A2H3J6S9_WOLCO</name>
<reference evidence="1 2" key="1">
    <citation type="journal article" date="2012" name="Science">
        <title>The Paleozoic origin of enzymatic lignin decomposition reconstructed from 31 fungal genomes.</title>
        <authorList>
            <person name="Floudas D."/>
            <person name="Binder M."/>
            <person name="Riley R."/>
            <person name="Barry K."/>
            <person name="Blanchette R.A."/>
            <person name="Henrissat B."/>
            <person name="Martinez A.T."/>
            <person name="Otillar R."/>
            <person name="Spatafora J.W."/>
            <person name="Yadav J.S."/>
            <person name="Aerts A."/>
            <person name="Benoit I."/>
            <person name="Boyd A."/>
            <person name="Carlson A."/>
            <person name="Copeland A."/>
            <person name="Coutinho P.M."/>
            <person name="de Vries R.P."/>
            <person name="Ferreira P."/>
            <person name="Findley K."/>
            <person name="Foster B."/>
            <person name="Gaskell J."/>
            <person name="Glotzer D."/>
            <person name="Gorecki P."/>
            <person name="Heitman J."/>
            <person name="Hesse C."/>
            <person name="Hori C."/>
            <person name="Igarashi K."/>
            <person name="Jurgens J.A."/>
            <person name="Kallen N."/>
            <person name="Kersten P."/>
            <person name="Kohler A."/>
            <person name="Kuees U."/>
            <person name="Kumar T.K.A."/>
            <person name="Kuo A."/>
            <person name="LaButti K."/>
            <person name="Larrondo L.F."/>
            <person name="Lindquist E."/>
            <person name="Ling A."/>
            <person name="Lombard V."/>
            <person name="Lucas S."/>
            <person name="Lundell T."/>
            <person name="Martin R."/>
            <person name="McLaughlin D.J."/>
            <person name="Morgenstern I."/>
            <person name="Morin E."/>
            <person name="Murat C."/>
            <person name="Nagy L.G."/>
            <person name="Nolan M."/>
            <person name="Ohm R.A."/>
            <person name="Patyshakuliyeva A."/>
            <person name="Rokas A."/>
            <person name="Ruiz-Duenas F.J."/>
            <person name="Sabat G."/>
            <person name="Salamov A."/>
            <person name="Samejima M."/>
            <person name="Schmutz J."/>
            <person name="Slot J.C."/>
            <person name="St John F."/>
            <person name="Stenlid J."/>
            <person name="Sun H."/>
            <person name="Sun S."/>
            <person name="Syed K."/>
            <person name="Tsang A."/>
            <person name="Wiebenga A."/>
            <person name="Young D."/>
            <person name="Pisabarro A."/>
            <person name="Eastwood D.C."/>
            <person name="Martin F."/>
            <person name="Cullen D."/>
            <person name="Grigoriev I.V."/>
            <person name="Hibbett D.S."/>
        </authorList>
    </citation>
    <scope>NUCLEOTIDE SEQUENCE [LARGE SCALE GENOMIC DNA]</scope>
    <source>
        <strain evidence="1 2">MD-104</strain>
    </source>
</reference>
<sequence>MVESFRMLASDLESALYECCAMSHRDPTPTSRCDRTLSGAAQLRPQDCCAGGARRAWILWN</sequence>
<keyword evidence="2" id="KW-1185">Reference proteome</keyword>
<proteinExistence type="predicted"/>